<sequence length="204" mass="23873">MKKILFSLMVMITCAFISVASVEASPEPEIKGQPHHRLIIKQSELDALLKKGYSKHDIFHALFISEHSKQKTTLENILQYHKQHPSWKETAKHFGVDIEKIKKEHREARNRFYATHKDKIINYLATYNHTSKQTIQKYVSKNEDLHFLIFASAIAKVSNKNLDQIMRLHQEGKSPHEIVKQLKIDRGKLFKEIRTIHDGIQEQK</sequence>
<reference evidence="2 3" key="2">
    <citation type="submission" date="2020-03" db="EMBL/GenBank/DDBJ databases">
        <title>Bacillus aquiflavi sp. nov., isolated from yellow water of strong flavor Chinese baijiu in Yibin region of China.</title>
        <authorList>
            <person name="Xie J."/>
        </authorList>
    </citation>
    <scope>NUCLEOTIDE SEQUENCE [LARGE SCALE GENOMIC DNA]</scope>
    <source>
        <strain evidence="2 3">Gsoil 114</strain>
    </source>
</reference>
<proteinExistence type="predicted"/>
<evidence type="ECO:0000313" key="3">
    <source>
        <dbReference type="Proteomes" id="UP000476934"/>
    </source>
</evidence>
<gene>
    <name evidence="2" type="ORF">G4D61_10270</name>
</gene>
<accession>A0A6M0P8Z1</accession>
<protein>
    <submittedName>
        <fullName evidence="2">Uncharacterized protein</fullName>
    </submittedName>
</protein>
<dbReference type="AlphaFoldDB" id="A0A6M0P8Z1"/>
<organism evidence="2 3">
    <name type="scientific">Heyndrickxia ginsengihumi</name>
    <dbReference type="NCBI Taxonomy" id="363870"/>
    <lineage>
        <taxon>Bacteria</taxon>
        <taxon>Bacillati</taxon>
        <taxon>Bacillota</taxon>
        <taxon>Bacilli</taxon>
        <taxon>Bacillales</taxon>
        <taxon>Bacillaceae</taxon>
        <taxon>Heyndrickxia</taxon>
    </lineage>
</organism>
<feature type="chain" id="PRO_5038371683" evidence="1">
    <location>
        <begin position="21"/>
        <end position="204"/>
    </location>
</feature>
<dbReference type="Proteomes" id="UP000476934">
    <property type="component" value="Unassembled WGS sequence"/>
</dbReference>
<dbReference type="EMBL" id="JAAIWK010000015">
    <property type="protein sequence ID" value="NEY20340.1"/>
    <property type="molecule type" value="Genomic_DNA"/>
</dbReference>
<dbReference type="RefSeq" id="WP_025728229.1">
    <property type="nucleotide sequence ID" value="NZ_JAAIWK010000015.1"/>
</dbReference>
<name>A0A6M0P8Z1_9BACI</name>
<feature type="signal peptide" evidence="1">
    <location>
        <begin position="1"/>
        <end position="20"/>
    </location>
</feature>
<comment type="caution">
    <text evidence="2">The sequence shown here is derived from an EMBL/GenBank/DDBJ whole genome shotgun (WGS) entry which is preliminary data.</text>
</comment>
<evidence type="ECO:0000313" key="2">
    <source>
        <dbReference type="EMBL" id="NEY20340.1"/>
    </source>
</evidence>
<keyword evidence="3" id="KW-1185">Reference proteome</keyword>
<evidence type="ECO:0000256" key="1">
    <source>
        <dbReference type="SAM" id="SignalP"/>
    </source>
</evidence>
<reference evidence="2 3" key="1">
    <citation type="submission" date="2020-02" db="EMBL/GenBank/DDBJ databases">
        <authorList>
            <person name="Feng H."/>
        </authorList>
    </citation>
    <scope>NUCLEOTIDE SEQUENCE [LARGE SCALE GENOMIC DNA]</scope>
    <source>
        <strain evidence="2 3">Gsoil 114</strain>
    </source>
</reference>
<keyword evidence="1" id="KW-0732">Signal</keyword>